<dbReference type="InterPro" id="IPR057476">
    <property type="entry name" value="Cux_N"/>
</dbReference>
<evidence type="ECO:0000313" key="14">
    <source>
        <dbReference type="EMBL" id="VDL61252.1"/>
    </source>
</evidence>
<proteinExistence type="inferred from homology"/>
<dbReference type="GO" id="GO:0000139">
    <property type="term" value="C:Golgi membrane"/>
    <property type="evidence" value="ECO:0007669"/>
    <property type="project" value="UniProtKB-SubCell"/>
</dbReference>
<dbReference type="EMBL" id="UYSG01011172">
    <property type="protein sequence ID" value="VDL61252.1"/>
    <property type="molecule type" value="Genomic_DNA"/>
</dbReference>
<comment type="subcellular location">
    <subcellularLocation>
        <location evidence="1">Golgi apparatus membrane</location>
        <topology evidence="1">Single-pass type IV membrane protein</topology>
    </subcellularLocation>
</comment>
<evidence type="ECO:0000256" key="6">
    <source>
        <dbReference type="ARBA" id="ARBA00022989"/>
    </source>
</evidence>
<sequence>MQSVVISTRVAWNEFGFPKLQNELSDTASAIAAAQETGRISRKKLVEVFLHFRNNASEDAKKAAASVLKSFQTEVDNLTSRSQKAEDAFIQVYQRLAEMPDPSLALAEVETVTKQAQRASDLKTENSRLREIIEDLKAEVFVAKSNQTQLRKAAARIEELEEERAQSQRRLEEATEEQERQAAILVAEANARTQDIDLKASSLAEALKAAQSQIFDLQSHLEEVRSAKTRELEILVSDLEKAQERIKTLQQEAQLSKRQAGNDRSATLTSNPIETVQLLTQIEELESQLESKKEKITDLMAHLHTVETERKQESENLHFRLESTEAALRSAQQSLSALQSELQSKSDYDTIKRELKVLRSIEFDQQSDENASTDEALEIRLRRKNEQLQNRIASVNAEKDRVEAELNNLRSANADLAEREAQQKVLISHLEEDLNRVSAWHHQKLHESSDVVGGGQDMEPVSPLREILLDQKEEKAAAGESSILSIVQSQRDRLRQQNRELEENLLSMRQQVVTVQTQLEALRQDNVKLYEKIRFVQSYNSSTNAGSNHAQEDEVLARYSNAYEDRLNPFKQFGQRERQQRYQALQPYEKVMHSLGRMIVHNRGARLATFAYVLVMHLLVFLILYKMVTSTGPISSSFDDNPPKL</sequence>
<dbReference type="Pfam" id="PF08172">
    <property type="entry name" value="CASP_C"/>
    <property type="match status" value="1"/>
</dbReference>
<evidence type="ECO:0000256" key="4">
    <source>
        <dbReference type="ARBA" id="ARBA00022448"/>
    </source>
</evidence>
<feature type="domain" description="Cux N-terminal" evidence="13">
    <location>
        <begin position="8"/>
        <end position="110"/>
    </location>
</feature>
<dbReference type="STRING" id="6216.A0A0R3SU05"/>
<keyword evidence="8 10" id="KW-0175">Coiled coil</keyword>
<name>A0A0R3SU05_HYMDI</name>
<evidence type="ECO:0000313" key="16">
    <source>
        <dbReference type="WBParaSite" id="HDID_0000893601-mRNA-1"/>
    </source>
</evidence>
<evidence type="ECO:0000313" key="15">
    <source>
        <dbReference type="Proteomes" id="UP000274504"/>
    </source>
</evidence>
<evidence type="ECO:0000256" key="7">
    <source>
        <dbReference type="ARBA" id="ARBA00023034"/>
    </source>
</evidence>
<keyword evidence="4" id="KW-0813">Transport</keyword>
<feature type="coiled-coil region" evidence="10">
    <location>
        <begin position="119"/>
        <end position="188"/>
    </location>
</feature>
<dbReference type="WBParaSite" id="HDID_0000893601-mRNA-1">
    <property type="protein sequence ID" value="HDID_0000893601-mRNA-1"/>
    <property type="gene ID" value="HDID_0000893601"/>
</dbReference>
<dbReference type="PANTHER" id="PTHR14043">
    <property type="entry name" value="CCAAT DISPLACEMENT PROTEIN-RELATED"/>
    <property type="match status" value="1"/>
</dbReference>
<organism evidence="16">
    <name type="scientific">Hymenolepis diminuta</name>
    <name type="common">Rat tapeworm</name>
    <dbReference type="NCBI Taxonomy" id="6216"/>
    <lineage>
        <taxon>Eukaryota</taxon>
        <taxon>Metazoa</taxon>
        <taxon>Spiralia</taxon>
        <taxon>Lophotrochozoa</taxon>
        <taxon>Platyhelminthes</taxon>
        <taxon>Cestoda</taxon>
        <taxon>Eucestoda</taxon>
        <taxon>Cyclophyllidea</taxon>
        <taxon>Hymenolepididae</taxon>
        <taxon>Hymenolepis</taxon>
    </lineage>
</organism>
<keyword evidence="7" id="KW-0333">Golgi apparatus</keyword>
<accession>A0A0R3SU05</accession>
<evidence type="ECO:0000259" key="12">
    <source>
        <dbReference type="Pfam" id="PF08172"/>
    </source>
</evidence>
<feature type="coiled-coil region" evidence="10">
    <location>
        <begin position="378"/>
        <end position="422"/>
    </location>
</feature>
<reference evidence="14 15" key="2">
    <citation type="submission" date="2018-11" db="EMBL/GenBank/DDBJ databases">
        <authorList>
            <consortium name="Pathogen Informatics"/>
        </authorList>
    </citation>
    <scope>NUCLEOTIDE SEQUENCE [LARGE SCALE GENOMIC DNA]</scope>
</reference>
<evidence type="ECO:0000256" key="8">
    <source>
        <dbReference type="ARBA" id="ARBA00023054"/>
    </source>
</evidence>
<keyword evidence="9 11" id="KW-0472">Membrane</keyword>
<evidence type="ECO:0000256" key="5">
    <source>
        <dbReference type="ARBA" id="ARBA00022692"/>
    </source>
</evidence>
<protein>
    <recommendedName>
        <fullName evidence="3">Protein CASP</fullName>
    </recommendedName>
</protein>
<dbReference type="Pfam" id="PF25398">
    <property type="entry name" value="CUX1_N"/>
    <property type="match status" value="1"/>
</dbReference>
<evidence type="ECO:0000259" key="13">
    <source>
        <dbReference type="Pfam" id="PF25398"/>
    </source>
</evidence>
<dbReference type="InterPro" id="IPR012955">
    <property type="entry name" value="CASP_C"/>
</dbReference>
<dbReference type="Proteomes" id="UP000274504">
    <property type="component" value="Unassembled WGS sequence"/>
</dbReference>
<dbReference type="OrthoDB" id="10257567at2759"/>
<gene>
    <name evidence="14" type="ORF">HDID_LOCUS8934</name>
</gene>
<evidence type="ECO:0000256" key="1">
    <source>
        <dbReference type="ARBA" id="ARBA00004409"/>
    </source>
</evidence>
<feature type="coiled-coil region" evidence="10">
    <location>
        <begin position="225"/>
        <end position="341"/>
    </location>
</feature>
<keyword evidence="6 11" id="KW-1133">Transmembrane helix</keyword>
<evidence type="ECO:0000256" key="2">
    <source>
        <dbReference type="ARBA" id="ARBA00006415"/>
    </source>
</evidence>
<feature type="transmembrane region" description="Helical" evidence="11">
    <location>
        <begin position="607"/>
        <end position="625"/>
    </location>
</feature>
<keyword evidence="5 11" id="KW-0812">Transmembrane</keyword>
<evidence type="ECO:0000256" key="9">
    <source>
        <dbReference type="ARBA" id="ARBA00023136"/>
    </source>
</evidence>
<evidence type="ECO:0000256" key="10">
    <source>
        <dbReference type="SAM" id="Coils"/>
    </source>
</evidence>
<reference evidence="16" key="1">
    <citation type="submission" date="2017-02" db="UniProtKB">
        <authorList>
            <consortium name="WormBaseParasite"/>
        </authorList>
    </citation>
    <scope>IDENTIFICATION</scope>
</reference>
<dbReference type="GO" id="GO:0006891">
    <property type="term" value="P:intra-Golgi vesicle-mediated transport"/>
    <property type="evidence" value="ECO:0007669"/>
    <property type="project" value="InterPro"/>
</dbReference>
<comment type="similarity">
    <text evidence="2">Belongs to the CASP family.</text>
</comment>
<dbReference type="PANTHER" id="PTHR14043:SF2">
    <property type="entry name" value="HOMEOBOX PROTEIN CUT"/>
    <property type="match status" value="1"/>
</dbReference>
<evidence type="ECO:0000256" key="3">
    <source>
        <dbReference type="ARBA" id="ARBA00018691"/>
    </source>
</evidence>
<feature type="coiled-coil region" evidence="10">
    <location>
        <begin position="484"/>
        <end position="525"/>
    </location>
</feature>
<dbReference type="AlphaFoldDB" id="A0A0R3SU05"/>
<evidence type="ECO:0000256" key="11">
    <source>
        <dbReference type="SAM" id="Phobius"/>
    </source>
</evidence>
<feature type="domain" description="CASP C-terminal" evidence="12">
    <location>
        <begin position="421"/>
        <end position="630"/>
    </location>
</feature>